<organism evidence="13 14">
    <name type="scientific">Cardiobacterium valvarum</name>
    <dbReference type="NCBI Taxonomy" id="194702"/>
    <lineage>
        <taxon>Bacteria</taxon>
        <taxon>Pseudomonadati</taxon>
        <taxon>Pseudomonadota</taxon>
        <taxon>Gammaproteobacteria</taxon>
        <taxon>Cardiobacteriales</taxon>
        <taxon>Cardiobacteriaceae</taxon>
        <taxon>Cardiobacterium</taxon>
    </lineage>
</organism>
<dbReference type="UniPathway" id="UPA00193"/>
<dbReference type="EC" id="1.5.1.54" evidence="12"/>
<dbReference type="PANTHER" id="PTHR45754:SF3">
    <property type="entry name" value="METHYLENETETRAHYDROFOLATE REDUCTASE (NADPH)"/>
    <property type="match status" value="1"/>
</dbReference>
<dbReference type="SUPFAM" id="SSF51730">
    <property type="entry name" value="FAD-linked oxidoreductase"/>
    <property type="match status" value="1"/>
</dbReference>
<dbReference type="GO" id="GO:0009086">
    <property type="term" value="P:methionine biosynthetic process"/>
    <property type="evidence" value="ECO:0007669"/>
    <property type="project" value="UniProtKB-KW"/>
</dbReference>
<evidence type="ECO:0000256" key="1">
    <source>
        <dbReference type="ARBA" id="ARBA00001974"/>
    </source>
</evidence>
<evidence type="ECO:0000256" key="6">
    <source>
        <dbReference type="ARBA" id="ARBA00022827"/>
    </source>
</evidence>
<dbReference type="PANTHER" id="PTHR45754">
    <property type="entry name" value="METHYLENETETRAHYDROFOLATE REDUCTASE"/>
    <property type="match status" value="1"/>
</dbReference>
<dbReference type="RefSeq" id="WP_115612348.1">
    <property type="nucleotide sequence ID" value="NZ_JBHLZC010000001.1"/>
</dbReference>
<evidence type="ECO:0000256" key="9">
    <source>
        <dbReference type="ARBA" id="ARBA00023167"/>
    </source>
</evidence>
<gene>
    <name evidence="13" type="primary">metF</name>
    <name evidence="13" type="ORF">NCTC13294_02217</name>
</gene>
<dbReference type="Gene3D" id="3.20.20.220">
    <property type="match status" value="1"/>
</dbReference>
<keyword evidence="4" id="KW-0028">Amino-acid biosynthesis</keyword>
<comment type="pathway">
    <text evidence="10">Amino-acid biosynthesis; L-methionine biosynthesis via de novo pathway.</text>
</comment>
<dbReference type="InterPro" id="IPR003171">
    <property type="entry name" value="Mehydrof_redctse-like"/>
</dbReference>
<keyword evidence="8" id="KW-0520">NAD</keyword>
<accession>A0A381EDM0</accession>
<dbReference type="Proteomes" id="UP000254572">
    <property type="component" value="Unassembled WGS sequence"/>
</dbReference>
<comment type="cofactor">
    <cofactor evidence="1 12">
        <name>FAD</name>
        <dbReference type="ChEBI" id="CHEBI:57692"/>
    </cofactor>
</comment>
<comment type="catalytic activity">
    <reaction evidence="11">
        <text>(6S)-5-methyl-5,6,7,8-tetrahydrofolate + NAD(+) = (6R)-5,10-methylene-5,6,7,8-tetrahydrofolate + NADH + H(+)</text>
        <dbReference type="Rhea" id="RHEA:19821"/>
        <dbReference type="ChEBI" id="CHEBI:15378"/>
        <dbReference type="ChEBI" id="CHEBI:15636"/>
        <dbReference type="ChEBI" id="CHEBI:18608"/>
        <dbReference type="ChEBI" id="CHEBI:57540"/>
        <dbReference type="ChEBI" id="CHEBI:57945"/>
        <dbReference type="EC" id="1.5.1.54"/>
    </reaction>
    <physiologicalReaction direction="right-to-left" evidence="11">
        <dbReference type="Rhea" id="RHEA:19823"/>
    </physiologicalReaction>
</comment>
<dbReference type="InterPro" id="IPR029041">
    <property type="entry name" value="FAD-linked_oxidoreductase-like"/>
</dbReference>
<sequence length="280" mass="31056">MSVTRVPLSCEFFPTATPEGAEKLAAVRRDLAVFQFEYFSVTYGAGGSTRDRTMNLVARMCAENGPPVMPHLTCVASTEAEIRTLLDDYRALGVNRLMALRGDMPSGAFENAGFTTATQLVSYVRQLWGEDARICVAAYPEVHPRARTPAEDLHAFREKVMAGATDAVTQYFYNADAYLHFRDDAQALGVEIALVPGIMPISNFVQLSRFSDACGAEIPRWLRKRLEALQDDIPALCDFGADIVAQMCERLIAEGVPALHFYSMNRADLIREICKRLGWC</sequence>
<dbReference type="AlphaFoldDB" id="A0A381EDM0"/>
<keyword evidence="5 12" id="KW-0285">Flavoprotein</keyword>
<keyword evidence="6 12" id="KW-0274">FAD</keyword>
<evidence type="ECO:0000256" key="12">
    <source>
        <dbReference type="RuleBase" id="RU003862"/>
    </source>
</evidence>
<evidence type="ECO:0000313" key="14">
    <source>
        <dbReference type="Proteomes" id="UP000254572"/>
    </source>
</evidence>
<evidence type="ECO:0000256" key="11">
    <source>
        <dbReference type="ARBA" id="ARBA00048628"/>
    </source>
</evidence>
<evidence type="ECO:0000313" key="13">
    <source>
        <dbReference type="EMBL" id="SUX25052.1"/>
    </source>
</evidence>
<dbReference type="NCBIfam" id="TIGR00676">
    <property type="entry name" value="fadh2"/>
    <property type="match status" value="1"/>
</dbReference>
<evidence type="ECO:0000256" key="2">
    <source>
        <dbReference type="ARBA" id="ARBA00004777"/>
    </source>
</evidence>
<protein>
    <recommendedName>
        <fullName evidence="12">Methylenetetrahydrofolate reductase</fullName>
        <ecNumber evidence="12">1.5.1.54</ecNumber>
    </recommendedName>
</protein>
<evidence type="ECO:0000256" key="7">
    <source>
        <dbReference type="ARBA" id="ARBA00023002"/>
    </source>
</evidence>
<dbReference type="CDD" id="cd00537">
    <property type="entry name" value="MTHFR"/>
    <property type="match status" value="1"/>
</dbReference>
<keyword evidence="14" id="KW-1185">Reference proteome</keyword>
<dbReference type="EMBL" id="UFUW01000001">
    <property type="protein sequence ID" value="SUX25052.1"/>
    <property type="molecule type" value="Genomic_DNA"/>
</dbReference>
<dbReference type="InterPro" id="IPR004620">
    <property type="entry name" value="MTHF_reductase_bac"/>
</dbReference>
<reference evidence="13 14" key="1">
    <citation type="submission" date="2018-06" db="EMBL/GenBank/DDBJ databases">
        <authorList>
            <consortium name="Pathogen Informatics"/>
            <person name="Doyle S."/>
        </authorList>
    </citation>
    <scope>NUCLEOTIDE SEQUENCE [LARGE SCALE GENOMIC DNA]</scope>
    <source>
        <strain evidence="13 14">NCTC13294</strain>
    </source>
</reference>
<dbReference type="OrthoDB" id="9812555at2"/>
<evidence type="ECO:0000256" key="3">
    <source>
        <dbReference type="ARBA" id="ARBA00006743"/>
    </source>
</evidence>
<keyword evidence="7 12" id="KW-0560">Oxidoreductase</keyword>
<keyword evidence="9" id="KW-0486">Methionine biosynthesis</keyword>
<comment type="pathway">
    <text evidence="2 12">One-carbon metabolism; tetrahydrofolate interconversion.</text>
</comment>
<comment type="similarity">
    <text evidence="3 12">Belongs to the methylenetetrahydrofolate reductase family.</text>
</comment>
<dbReference type="GO" id="GO:0106312">
    <property type="term" value="F:methylenetetrahydrofolate reductase (NADH) activity"/>
    <property type="evidence" value="ECO:0007669"/>
    <property type="project" value="UniProtKB-EC"/>
</dbReference>
<dbReference type="GO" id="GO:0035999">
    <property type="term" value="P:tetrahydrofolate interconversion"/>
    <property type="evidence" value="ECO:0007669"/>
    <property type="project" value="UniProtKB-UniPathway"/>
</dbReference>
<dbReference type="Pfam" id="PF02219">
    <property type="entry name" value="MTHFR"/>
    <property type="match status" value="1"/>
</dbReference>
<evidence type="ECO:0000256" key="5">
    <source>
        <dbReference type="ARBA" id="ARBA00022630"/>
    </source>
</evidence>
<evidence type="ECO:0000256" key="10">
    <source>
        <dbReference type="ARBA" id="ARBA00034478"/>
    </source>
</evidence>
<evidence type="ECO:0000256" key="4">
    <source>
        <dbReference type="ARBA" id="ARBA00022605"/>
    </source>
</evidence>
<dbReference type="GO" id="GO:0005829">
    <property type="term" value="C:cytosol"/>
    <property type="evidence" value="ECO:0007669"/>
    <property type="project" value="InterPro"/>
</dbReference>
<name>A0A381EDM0_9GAMM</name>
<dbReference type="GO" id="GO:0071949">
    <property type="term" value="F:FAD binding"/>
    <property type="evidence" value="ECO:0007669"/>
    <property type="project" value="TreeGrafter"/>
</dbReference>
<evidence type="ECO:0000256" key="8">
    <source>
        <dbReference type="ARBA" id="ARBA00023027"/>
    </source>
</evidence>
<proteinExistence type="inferred from homology"/>